<dbReference type="Proteomes" id="UP000178771">
    <property type="component" value="Unassembled WGS sequence"/>
</dbReference>
<proteinExistence type="predicted"/>
<evidence type="ECO:0000313" key="1">
    <source>
        <dbReference type="EMBL" id="OGC51446.1"/>
    </source>
</evidence>
<reference evidence="1 2" key="1">
    <citation type="journal article" date="2016" name="Nat. Commun.">
        <title>Thousands of microbial genomes shed light on interconnected biogeochemical processes in an aquifer system.</title>
        <authorList>
            <person name="Anantharaman K."/>
            <person name="Brown C.T."/>
            <person name="Hug L.A."/>
            <person name="Sharon I."/>
            <person name="Castelle C.J."/>
            <person name="Probst A.J."/>
            <person name="Thomas B.C."/>
            <person name="Singh A."/>
            <person name="Wilkins M.J."/>
            <person name="Karaoz U."/>
            <person name="Brodie E.L."/>
            <person name="Williams K.H."/>
            <person name="Hubbard S.S."/>
            <person name="Banfield J.F."/>
        </authorList>
    </citation>
    <scope>NUCLEOTIDE SEQUENCE [LARGE SCALE GENOMIC DNA]</scope>
</reference>
<name>A0A1F4V2K0_UNCKA</name>
<organism evidence="1 2">
    <name type="scientific">candidate division WWE3 bacterium RIFCSPLOWO2_01_FULL_39_13</name>
    <dbReference type="NCBI Taxonomy" id="1802624"/>
    <lineage>
        <taxon>Bacteria</taxon>
        <taxon>Katanobacteria</taxon>
    </lineage>
</organism>
<dbReference type="GO" id="GO:0016020">
    <property type="term" value="C:membrane"/>
    <property type="evidence" value="ECO:0007669"/>
    <property type="project" value="InterPro"/>
</dbReference>
<dbReference type="Gene3D" id="3.40.50.300">
    <property type="entry name" value="P-loop containing nucleotide triphosphate hydrolases"/>
    <property type="match status" value="1"/>
</dbReference>
<dbReference type="EMBL" id="MEVH01000022">
    <property type="protein sequence ID" value="OGC51446.1"/>
    <property type="molecule type" value="Genomic_DNA"/>
</dbReference>
<dbReference type="Pfam" id="PF03567">
    <property type="entry name" value="Sulfotransfer_2"/>
    <property type="match status" value="1"/>
</dbReference>
<gene>
    <name evidence="1" type="ORF">A2982_02665</name>
</gene>
<accession>A0A1F4V2K0</accession>
<protein>
    <recommendedName>
        <fullName evidence="3">Sulfotransferase domain-containing protein</fullName>
    </recommendedName>
</protein>
<dbReference type="InterPro" id="IPR027417">
    <property type="entry name" value="P-loop_NTPase"/>
</dbReference>
<dbReference type="GO" id="GO:0008146">
    <property type="term" value="F:sulfotransferase activity"/>
    <property type="evidence" value="ECO:0007669"/>
    <property type="project" value="InterPro"/>
</dbReference>
<comment type="caution">
    <text evidence="1">The sequence shown here is derived from an EMBL/GenBank/DDBJ whole genome shotgun (WGS) entry which is preliminary data.</text>
</comment>
<dbReference type="AlphaFoldDB" id="A0A1F4V2K0"/>
<evidence type="ECO:0008006" key="3">
    <source>
        <dbReference type="Google" id="ProtNLM"/>
    </source>
</evidence>
<dbReference type="SUPFAM" id="SSF52540">
    <property type="entry name" value="P-loop containing nucleoside triphosphate hydrolases"/>
    <property type="match status" value="1"/>
</dbReference>
<dbReference type="STRING" id="1802624.A2982_02665"/>
<dbReference type="InterPro" id="IPR005331">
    <property type="entry name" value="Sulfotransferase"/>
</dbReference>
<evidence type="ECO:0000313" key="2">
    <source>
        <dbReference type="Proteomes" id="UP000178771"/>
    </source>
</evidence>
<sequence>MILSIHIPKCGGQSFSEYLRKNLGDRYVEDYGILARPLDRTKSSPTKQLIRKTLRGLPFGAELLRMRDKMGEASRITKLTDGVKCIHGHFPVSKYIDQFPDATLVTWVRDPAERLLSEYNYFMSSPESAPKWFNYKMNFRDFMGLEETRNEMSGYLNRKYPEGFAFIGITEHYDECLKYFADKFFSGYPLPPGGAPRLNTGRKKEPLSEELRNLAKEYHPRDYEIYQAGLVFYEGQIAEGKSEEIPSLPIA</sequence>